<dbReference type="EMBL" id="CABDVU010000001">
    <property type="protein sequence ID" value="VTN08267.1"/>
    <property type="molecule type" value="Genomic_DNA"/>
</dbReference>
<dbReference type="GO" id="GO:0043824">
    <property type="term" value="F:succinylglutamate-semialdehyde dehydrogenase activity"/>
    <property type="evidence" value="ECO:0007669"/>
    <property type="project" value="UniProtKB-EC"/>
</dbReference>
<dbReference type="Gene3D" id="3.40.605.10">
    <property type="entry name" value="Aldehyde Dehydrogenase, Chain A, domain 1"/>
    <property type="match status" value="1"/>
</dbReference>
<sequence length="108" mass="11258">MRQAIVEKFAALLEANKAPLTAIIAAETGKPRWEAATEVGAMINKIAISLKAYHSRTGEAQTAMGDGSATLRHRPHGVLAVFGPYNFPGHLPNGHIVPAAAGGEYGGV</sequence>
<dbReference type="EC" id="1.2.1.71" evidence="4"/>
<dbReference type="InterPro" id="IPR015590">
    <property type="entry name" value="Aldehyde_DH_dom"/>
</dbReference>
<dbReference type="InterPro" id="IPR050740">
    <property type="entry name" value="Aldehyde_DH_Superfamily"/>
</dbReference>
<comment type="similarity">
    <text evidence="1">Belongs to the aldehyde dehydrogenase family.</text>
</comment>
<dbReference type="InterPro" id="IPR016162">
    <property type="entry name" value="Ald_DH_N"/>
</dbReference>
<evidence type="ECO:0000313" key="4">
    <source>
        <dbReference type="EMBL" id="VTN08267.1"/>
    </source>
</evidence>
<dbReference type="Pfam" id="PF00171">
    <property type="entry name" value="Aldedh"/>
    <property type="match status" value="1"/>
</dbReference>
<name>A0A4U9CTD7_RAOTE</name>
<dbReference type="PANTHER" id="PTHR43353">
    <property type="entry name" value="SUCCINATE-SEMIALDEHYDE DEHYDROGENASE, MITOCHONDRIAL"/>
    <property type="match status" value="1"/>
</dbReference>
<accession>A0A4U9CTD7</accession>
<gene>
    <name evidence="4" type="primary">astD_2</name>
    <name evidence="4" type="ORF">NCTC9185_00141</name>
</gene>
<reference evidence="4 5" key="1">
    <citation type="submission" date="2019-04" db="EMBL/GenBank/DDBJ databases">
        <authorList>
            <consortium name="Pathogen Informatics"/>
        </authorList>
    </citation>
    <scope>NUCLEOTIDE SEQUENCE [LARGE SCALE GENOMIC DNA]</scope>
    <source>
        <strain evidence="4 5">NCTC9185</strain>
    </source>
</reference>
<dbReference type="InterPro" id="IPR016161">
    <property type="entry name" value="Ald_DH/histidinol_DH"/>
</dbReference>
<dbReference type="Proteomes" id="UP000339249">
    <property type="component" value="Unassembled WGS sequence"/>
</dbReference>
<dbReference type="PANTHER" id="PTHR43353:SF5">
    <property type="entry name" value="SUCCINATE-SEMIALDEHYDE DEHYDROGENASE, MITOCHONDRIAL"/>
    <property type="match status" value="1"/>
</dbReference>
<organism evidence="4 5">
    <name type="scientific">Raoultella terrigena</name>
    <name type="common">Klebsiella terrigena</name>
    <dbReference type="NCBI Taxonomy" id="577"/>
    <lineage>
        <taxon>Bacteria</taxon>
        <taxon>Pseudomonadati</taxon>
        <taxon>Pseudomonadota</taxon>
        <taxon>Gammaproteobacteria</taxon>
        <taxon>Enterobacterales</taxon>
        <taxon>Enterobacteriaceae</taxon>
        <taxon>Klebsiella/Raoultella group</taxon>
        <taxon>Raoultella</taxon>
    </lineage>
</organism>
<evidence type="ECO:0000256" key="2">
    <source>
        <dbReference type="ARBA" id="ARBA00023002"/>
    </source>
</evidence>
<dbReference type="AlphaFoldDB" id="A0A4U9CTD7"/>
<protein>
    <submittedName>
        <fullName evidence="4">N-succinylglutamate 5-semialdehyde dehydrogenase</fullName>
        <ecNumber evidence="4">1.2.1.71</ecNumber>
    </submittedName>
</protein>
<evidence type="ECO:0000313" key="5">
    <source>
        <dbReference type="Proteomes" id="UP000339249"/>
    </source>
</evidence>
<evidence type="ECO:0000259" key="3">
    <source>
        <dbReference type="Pfam" id="PF00171"/>
    </source>
</evidence>
<feature type="domain" description="Aldehyde dehydrogenase" evidence="3">
    <location>
        <begin position="2"/>
        <end position="103"/>
    </location>
</feature>
<proteinExistence type="inferred from homology"/>
<evidence type="ECO:0000256" key="1">
    <source>
        <dbReference type="ARBA" id="ARBA00009986"/>
    </source>
</evidence>
<dbReference type="SUPFAM" id="SSF53720">
    <property type="entry name" value="ALDH-like"/>
    <property type="match status" value="1"/>
</dbReference>
<keyword evidence="2 4" id="KW-0560">Oxidoreductase</keyword>